<dbReference type="InterPro" id="IPR027417">
    <property type="entry name" value="P-loop_NTPase"/>
</dbReference>
<organism evidence="1 2">
    <name type="scientific">Methyloceanibacter caenitepidi</name>
    <dbReference type="NCBI Taxonomy" id="1384459"/>
    <lineage>
        <taxon>Bacteria</taxon>
        <taxon>Pseudomonadati</taxon>
        <taxon>Pseudomonadota</taxon>
        <taxon>Alphaproteobacteria</taxon>
        <taxon>Hyphomicrobiales</taxon>
        <taxon>Hyphomicrobiaceae</taxon>
        <taxon>Methyloceanibacter</taxon>
    </lineage>
</organism>
<dbReference type="HOGENOM" id="CLU_064720_0_0_5"/>
<dbReference type="SUPFAM" id="SSF52540">
    <property type="entry name" value="P-loop containing nucleoside triphosphate hydrolases"/>
    <property type="match status" value="1"/>
</dbReference>
<keyword evidence="2" id="KW-1185">Reference proteome</keyword>
<dbReference type="EMBL" id="AP014648">
    <property type="protein sequence ID" value="BAQ15733.1"/>
    <property type="molecule type" value="Genomic_DNA"/>
</dbReference>
<gene>
    <name evidence="1" type="ORF">GL4_0263</name>
</gene>
<reference evidence="1 2" key="1">
    <citation type="submission" date="2014-09" db="EMBL/GenBank/DDBJ databases">
        <title>Genome sequencing of Methyloceanibacter caenitepidi Gela4.</title>
        <authorList>
            <person name="Takeuchi M."/>
            <person name="Susumu S."/>
            <person name="Kamagata Y."/>
            <person name="Oshima K."/>
            <person name="Hattori M."/>
            <person name="Iwasaki W."/>
        </authorList>
    </citation>
    <scope>NUCLEOTIDE SEQUENCE [LARGE SCALE GENOMIC DNA]</scope>
    <source>
        <strain evidence="1 2">Gela4</strain>
    </source>
</reference>
<dbReference type="Gene3D" id="3.40.50.300">
    <property type="entry name" value="P-loop containing nucleotide triphosphate hydrolases"/>
    <property type="match status" value="1"/>
</dbReference>
<dbReference type="KEGG" id="mcg:GL4_0263"/>
<name>A0A0A8JY60_9HYPH</name>
<evidence type="ECO:0000313" key="2">
    <source>
        <dbReference type="Proteomes" id="UP000031643"/>
    </source>
</evidence>
<proteinExistence type="predicted"/>
<evidence type="ECO:0008006" key="3">
    <source>
        <dbReference type="Google" id="ProtNLM"/>
    </source>
</evidence>
<sequence length="258" mass="28785">MGRLIASTGQALDVGEVAMAPLFLSKPKSRCSCGARLTACPVWGAVPEELRQLPPRPANRHDHAALLRAILEVSTQQTIVDSSKTAALLAFRPHFLSRTLPVKLYLVHLVRDPRAVVWSVVRDRRTRRDQPSVWRDVLLAAKTSLVWQAANVAAELQGLWFAPDMIRLRYDHFVRFGTPRTLEGILPQGAQEGVTHESGIGDYHSLGGNAMRNEKTVVVRLDDAWRTQMPRHLLYLATVLSFPFIVRYRFGLGPGGAR</sequence>
<evidence type="ECO:0000313" key="1">
    <source>
        <dbReference type="EMBL" id="BAQ15733.1"/>
    </source>
</evidence>
<dbReference type="AlphaFoldDB" id="A0A0A8JY60"/>
<dbReference type="Proteomes" id="UP000031643">
    <property type="component" value="Chromosome"/>
</dbReference>
<protein>
    <recommendedName>
        <fullName evidence="3">Sulfotransferase</fullName>
    </recommendedName>
</protein>
<dbReference type="STRING" id="1384459.GL4_0263"/>
<accession>A0A0A8JY60</accession>